<evidence type="ECO:0000259" key="1">
    <source>
        <dbReference type="Pfam" id="PF00501"/>
    </source>
</evidence>
<proteinExistence type="predicted"/>
<dbReference type="OrthoDB" id="10253869at2759"/>
<evidence type="ECO:0000313" key="2">
    <source>
        <dbReference type="EMBL" id="CAH1776500.1"/>
    </source>
</evidence>
<sequence length="121" mass="13355">MEFIVSNDPNVEPIKEPLTESYINVTSKTPLNTKTFNQLLLDCKEDDSEAFIFMDALGNRKDALTFKDWVDSAENLAVGIEELGLTSGDYVGVLSPNCRELVCSVAAMAFLGVIPIFLNFD</sequence>
<keyword evidence="3" id="KW-1185">Reference proteome</keyword>
<name>A0A8S4N6Q8_OWEFU</name>
<dbReference type="Gene3D" id="3.40.50.12780">
    <property type="entry name" value="N-terminal domain of ligase-like"/>
    <property type="match status" value="1"/>
</dbReference>
<dbReference type="Proteomes" id="UP000749559">
    <property type="component" value="Unassembled WGS sequence"/>
</dbReference>
<feature type="domain" description="AMP-dependent synthetase/ligase" evidence="1">
    <location>
        <begin position="47"/>
        <end position="119"/>
    </location>
</feature>
<dbReference type="Pfam" id="PF00501">
    <property type="entry name" value="AMP-binding"/>
    <property type="match status" value="1"/>
</dbReference>
<evidence type="ECO:0000313" key="3">
    <source>
        <dbReference type="Proteomes" id="UP000749559"/>
    </source>
</evidence>
<dbReference type="InterPro" id="IPR000873">
    <property type="entry name" value="AMP-dep_synth/lig_dom"/>
</dbReference>
<dbReference type="PANTHER" id="PTHR42814:SF3">
    <property type="entry name" value="BETA-N-ACETYLHEXOSAMINIDASE"/>
    <property type="match status" value="1"/>
</dbReference>
<dbReference type="InterPro" id="IPR042099">
    <property type="entry name" value="ANL_N_sf"/>
</dbReference>
<feature type="non-terminal residue" evidence="2">
    <location>
        <position position="121"/>
    </location>
</feature>
<protein>
    <recommendedName>
        <fullName evidence="1">AMP-dependent synthetase/ligase domain-containing protein</fullName>
    </recommendedName>
</protein>
<organism evidence="2 3">
    <name type="scientific">Owenia fusiformis</name>
    <name type="common">Polychaete worm</name>
    <dbReference type="NCBI Taxonomy" id="6347"/>
    <lineage>
        <taxon>Eukaryota</taxon>
        <taxon>Metazoa</taxon>
        <taxon>Spiralia</taxon>
        <taxon>Lophotrochozoa</taxon>
        <taxon>Annelida</taxon>
        <taxon>Polychaeta</taxon>
        <taxon>Sedentaria</taxon>
        <taxon>Canalipalpata</taxon>
        <taxon>Sabellida</taxon>
        <taxon>Oweniida</taxon>
        <taxon>Oweniidae</taxon>
        <taxon>Owenia</taxon>
    </lineage>
</organism>
<gene>
    <name evidence="2" type="ORF">OFUS_LOCUS3672</name>
</gene>
<dbReference type="AlphaFoldDB" id="A0A8S4N6Q8"/>
<dbReference type="SUPFAM" id="SSF56801">
    <property type="entry name" value="Acetyl-CoA synthetase-like"/>
    <property type="match status" value="1"/>
</dbReference>
<reference evidence="2" key="1">
    <citation type="submission" date="2022-03" db="EMBL/GenBank/DDBJ databases">
        <authorList>
            <person name="Martin C."/>
        </authorList>
    </citation>
    <scope>NUCLEOTIDE SEQUENCE</scope>
</reference>
<dbReference type="EMBL" id="CAIIXF020000002">
    <property type="protein sequence ID" value="CAH1776500.1"/>
    <property type="molecule type" value="Genomic_DNA"/>
</dbReference>
<dbReference type="PANTHER" id="PTHR42814">
    <property type="entry name" value="AMP-BINDING DOMAIN-CONTAINING PROTEIN"/>
    <property type="match status" value="1"/>
</dbReference>
<accession>A0A8S4N6Q8</accession>
<comment type="caution">
    <text evidence="2">The sequence shown here is derived from an EMBL/GenBank/DDBJ whole genome shotgun (WGS) entry which is preliminary data.</text>
</comment>